<dbReference type="InterPro" id="IPR056327">
    <property type="entry name" value="ARMC9_CTLH-like_dom"/>
</dbReference>
<gene>
    <name evidence="10" type="ORF">AMSG_08766</name>
</gene>
<dbReference type="Proteomes" id="UP000054408">
    <property type="component" value="Unassembled WGS sequence"/>
</dbReference>
<feature type="domain" description="ARMC9 CTLH-like" evidence="9">
    <location>
        <begin position="87"/>
        <end position="217"/>
    </location>
</feature>
<dbReference type="OMA" id="QDHESWK"/>
<feature type="compositionally biased region" description="Low complexity" evidence="7">
    <location>
        <begin position="770"/>
        <end position="779"/>
    </location>
</feature>
<dbReference type="Pfam" id="PF21051">
    <property type="entry name" value="ARMC9_LisH"/>
    <property type="match status" value="1"/>
</dbReference>
<dbReference type="GO" id="GO:0097542">
    <property type="term" value="C:ciliary tip"/>
    <property type="evidence" value="ECO:0007669"/>
    <property type="project" value="TreeGrafter"/>
</dbReference>
<feature type="compositionally biased region" description="Gly residues" evidence="7">
    <location>
        <begin position="17"/>
        <end position="29"/>
    </location>
</feature>
<evidence type="ECO:0000313" key="11">
    <source>
        <dbReference type="Proteomes" id="UP000054408"/>
    </source>
</evidence>
<dbReference type="EMBL" id="GL349480">
    <property type="protein sequence ID" value="KNC53273.1"/>
    <property type="molecule type" value="Genomic_DNA"/>
</dbReference>
<sequence length="996" mass="107323">MSTSGARGRRRRADGSGSEGDGTKDGGGARFDTDAVNGIVREYLVYGEFEETLTAFEAELKRKGQPLSPKRRRQSEAIRNARRNAKLQAALLSAFKRGDAKKFFGLWGKHLPASLLAKDLTARKLEFYVHIFFAIYPLHSWNTTPRDDADLPRAMSMFKAFLAKKGAALCKTSEFVAYYALPYVPNPTEHPSFRELFLDEWAGGLLLRLDRFLAAVLRTTSLPQLAVLHNSSAQLVGGASDGKSAKAGGASSAAVAAANDRAQVASLQYQQTLALSRELTDVVSALLKGSQLSPEYMGALAARLVSADVIPLGGEDVLLGPRPDALSSRRPPVSFDPELQGGPVSPGPAPPVAAADATSDDAVGPDNDAPDPGMAIITTFAPLAYTKVRTDLGPESALSAQERTLILQALRWRLTQSRPAALRKRVMQSYIESDLFSLHEQTRATDGTRMSLLAHLLLHSDGYLQEYAARLVDFVASEAAGREYLLSTAECVEVLAQVMFAEPDDNLTRQHALGALQKISIRRTPQSRMIELNIIAWLTSILRNPDVLSEYTIEYGAALLMNLSLRSAGRNKCEAVASDVIAVLMVLLQFDHEEIRTYANGTLYSILSLSAIKDAAFELGLEDFLLNLKDNADEMLATQINHVMYQLHADDTDGMISDDEEDEVDHDEQEQADDYLVEQDPESLRPPPHTLQGEQLLCSRYLADLEEALHESQRVEASLAQHDEARAARAAATEAASDDDAIPARPRTPAHSSRPASRHSSRPSSRRSSSRASSRPMSSDSLRGASGYDRSGNDGLSDDSHASNDDDDNNDDDDDDVDIETDDSLLAEEIESGTGDDDKTASNSEPVAAASNADGGIAPDPLLSRPKIPRTPPGPHAADTSLTMMTSPERTELADALPPPAPEDDPVIPIVGKAVVSVTKPPPKPANLTGDYDEYVAAFGERAKVPRTPLHPPATDASGNPRQPAGSSASVGLHGGLDAAAFDGDDGEWSEEEGFI</sequence>
<dbReference type="STRING" id="461836.A0A0L0DPC0"/>
<dbReference type="GeneID" id="25567381"/>
<feature type="region of interest" description="Disordered" evidence="7">
    <location>
        <begin position="943"/>
        <end position="996"/>
    </location>
</feature>
<evidence type="ECO:0000256" key="2">
    <source>
        <dbReference type="ARBA" id="ARBA00004300"/>
    </source>
</evidence>
<dbReference type="AlphaFoldDB" id="A0A0L0DPC0"/>
<dbReference type="GO" id="GO:0060271">
    <property type="term" value="P:cilium assembly"/>
    <property type="evidence" value="ECO:0007669"/>
    <property type="project" value="InterPro"/>
</dbReference>
<keyword evidence="6" id="KW-0966">Cell projection</keyword>
<dbReference type="RefSeq" id="XP_013754537.1">
    <property type="nucleotide sequence ID" value="XM_013899083.1"/>
</dbReference>
<dbReference type="GO" id="GO:0005814">
    <property type="term" value="C:centriole"/>
    <property type="evidence" value="ECO:0007669"/>
    <property type="project" value="TreeGrafter"/>
</dbReference>
<feature type="compositionally biased region" description="Acidic residues" evidence="7">
    <location>
        <begin position="805"/>
        <end position="835"/>
    </location>
</feature>
<feature type="compositionally biased region" description="Acidic residues" evidence="7">
    <location>
        <begin position="983"/>
        <end position="996"/>
    </location>
</feature>
<accession>A0A0L0DPC0</accession>
<feature type="region of interest" description="Disordered" evidence="7">
    <location>
        <begin position="714"/>
        <end position="906"/>
    </location>
</feature>
<dbReference type="Gene3D" id="1.25.10.10">
    <property type="entry name" value="Leucine-rich Repeat Variant"/>
    <property type="match status" value="1"/>
</dbReference>
<evidence type="ECO:0000259" key="8">
    <source>
        <dbReference type="Pfam" id="PF21050"/>
    </source>
</evidence>
<dbReference type="InterPro" id="IPR016024">
    <property type="entry name" value="ARM-type_fold"/>
</dbReference>
<dbReference type="PANTHER" id="PTHR14881:SF4">
    <property type="entry name" value="LISH DOMAIN-CONTAINING PROTEIN ARMC9"/>
    <property type="match status" value="1"/>
</dbReference>
<feature type="compositionally biased region" description="Polar residues" evidence="7">
    <location>
        <begin position="957"/>
        <end position="970"/>
    </location>
</feature>
<evidence type="ECO:0000256" key="4">
    <source>
        <dbReference type="ARBA" id="ARBA00022794"/>
    </source>
</evidence>
<reference evidence="10 11" key="1">
    <citation type="submission" date="2010-05" db="EMBL/GenBank/DDBJ databases">
        <title>The Genome Sequence of Thecamonas trahens ATCC 50062.</title>
        <authorList>
            <consortium name="The Broad Institute Genome Sequencing Platform"/>
            <person name="Russ C."/>
            <person name="Cuomo C."/>
            <person name="Shea T."/>
            <person name="Young S.K."/>
            <person name="Zeng Q."/>
            <person name="Koehrsen M."/>
            <person name="Haas B."/>
            <person name="Borodovsky M."/>
            <person name="Guigo R."/>
            <person name="Alvarado L."/>
            <person name="Berlin A."/>
            <person name="Bochicchio J."/>
            <person name="Borenstein D."/>
            <person name="Chapman S."/>
            <person name="Chen Z."/>
            <person name="Freedman E."/>
            <person name="Gellesch M."/>
            <person name="Goldberg J."/>
            <person name="Griggs A."/>
            <person name="Gujja S."/>
            <person name="Heilman E."/>
            <person name="Heiman D."/>
            <person name="Hepburn T."/>
            <person name="Howarth C."/>
            <person name="Jen D."/>
            <person name="Larson L."/>
            <person name="Mehta T."/>
            <person name="Park D."/>
            <person name="Pearson M."/>
            <person name="Roberts A."/>
            <person name="Saif S."/>
            <person name="Shenoy N."/>
            <person name="Sisk P."/>
            <person name="Stolte C."/>
            <person name="Sykes S."/>
            <person name="Thomson T."/>
            <person name="Walk T."/>
            <person name="White J."/>
            <person name="Yandava C."/>
            <person name="Burger G."/>
            <person name="Gray M.W."/>
            <person name="Holland P.W.H."/>
            <person name="King N."/>
            <person name="Lang F.B.F."/>
            <person name="Roger A.J."/>
            <person name="Ruiz-Trillo I."/>
            <person name="Lander E."/>
            <person name="Nusbaum C."/>
        </authorList>
    </citation>
    <scope>NUCLEOTIDE SEQUENCE [LARGE SCALE GENOMIC DNA]</scope>
    <source>
        <strain evidence="10 11">ATCC 50062</strain>
    </source>
</reference>
<dbReference type="InterPro" id="IPR011989">
    <property type="entry name" value="ARM-like"/>
</dbReference>
<evidence type="ECO:0000256" key="1">
    <source>
        <dbReference type="ARBA" id="ARBA00004120"/>
    </source>
</evidence>
<comment type="subcellular location">
    <subcellularLocation>
        <location evidence="1">Cytoplasm</location>
        <location evidence="1">Cytoskeleton</location>
        <location evidence="1">Cilium basal body</location>
    </subcellularLocation>
    <subcellularLocation>
        <location evidence="2">Cytoplasm</location>
        <location evidence="2">Cytoskeleton</location>
        <location evidence="2">Microtubule organizing center</location>
        <location evidence="2">Centrosome</location>
    </subcellularLocation>
</comment>
<dbReference type="InterPro" id="IPR040369">
    <property type="entry name" value="ARMC9"/>
</dbReference>
<evidence type="ECO:0000256" key="6">
    <source>
        <dbReference type="ARBA" id="ARBA00023273"/>
    </source>
</evidence>
<keyword evidence="5" id="KW-0206">Cytoskeleton</keyword>
<dbReference type="Pfam" id="PF21050">
    <property type="entry name" value="ARMC9_ARM"/>
    <property type="match status" value="1"/>
</dbReference>
<dbReference type="eggNOG" id="ENOG502QQ9W">
    <property type="taxonomic scope" value="Eukaryota"/>
</dbReference>
<dbReference type="Pfam" id="PF23138">
    <property type="entry name" value="CTLH_Armc9"/>
    <property type="match status" value="1"/>
</dbReference>
<keyword evidence="4" id="KW-0970">Cilium biogenesis/degradation</keyword>
<evidence type="ECO:0000259" key="9">
    <source>
        <dbReference type="Pfam" id="PF23138"/>
    </source>
</evidence>
<dbReference type="GO" id="GO:0036064">
    <property type="term" value="C:ciliary basal body"/>
    <property type="evidence" value="ECO:0007669"/>
    <property type="project" value="InterPro"/>
</dbReference>
<dbReference type="InterPro" id="IPR048959">
    <property type="entry name" value="ARMC9_ARM_dom"/>
</dbReference>
<dbReference type="InterPro" id="IPR048957">
    <property type="entry name" value="ARMC9_LisH"/>
</dbReference>
<dbReference type="OrthoDB" id="538223at2759"/>
<dbReference type="PANTHER" id="PTHR14881">
    <property type="entry name" value="LISH DOMAIN-CONTAINING PROTEIN ARMC9"/>
    <property type="match status" value="1"/>
</dbReference>
<dbReference type="SUPFAM" id="SSF48371">
    <property type="entry name" value="ARM repeat"/>
    <property type="match status" value="1"/>
</dbReference>
<dbReference type="GO" id="GO:0005813">
    <property type="term" value="C:centrosome"/>
    <property type="evidence" value="ECO:0007669"/>
    <property type="project" value="UniProtKB-SubCell"/>
</dbReference>
<evidence type="ECO:0000256" key="5">
    <source>
        <dbReference type="ARBA" id="ARBA00023212"/>
    </source>
</evidence>
<evidence type="ECO:0000256" key="3">
    <source>
        <dbReference type="ARBA" id="ARBA00022490"/>
    </source>
</evidence>
<feature type="domain" description="LisH" evidence="8">
    <location>
        <begin position="529"/>
        <end position="647"/>
    </location>
</feature>
<keyword evidence="3" id="KW-0963">Cytoplasm</keyword>
<evidence type="ECO:0000256" key="7">
    <source>
        <dbReference type="SAM" id="MobiDB-lite"/>
    </source>
</evidence>
<protein>
    <submittedName>
        <fullName evidence="10">LisH domain-containing protein ARMC9</fullName>
    </submittedName>
</protein>
<keyword evidence="11" id="KW-1185">Reference proteome</keyword>
<organism evidence="10 11">
    <name type="scientific">Thecamonas trahens ATCC 50062</name>
    <dbReference type="NCBI Taxonomy" id="461836"/>
    <lineage>
        <taxon>Eukaryota</taxon>
        <taxon>Apusozoa</taxon>
        <taxon>Apusomonadida</taxon>
        <taxon>Apusomonadidae</taxon>
        <taxon>Thecamonas</taxon>
    </lineage>
</organism>
<feature type="compositionally biased region" description="Low complexity" evidence="7">
    <location>
        <begin position="352"/>
        <end position="364"/>
    </location>
</feature>
<name>A0A0L0DPC0_THETB</name>
<feature type="region of interest" description="Disordered" evidence="7">
    <location>
        <begin position="1"/>
        <end position="29"/>
    </location>
</feature>
<evidence type="ECO:0000313" key="10">
    <source>
        <dbReference type="EMBL" id="KNC53273.1"/>
    </source>
</evidence>
<feature type="region of interest" description="Disordered" evidence="7">
    <location>
        <begin position="321"/>
        <end position="371"/>
    </location>
</feature>
<proteinExistence type="predicted"/>
<feature type="compositionally biased region" description="Basic residues" evidence="7">
    <location>
        <begin position="756"/>
        <end position="769"/>
    </location>
</feature>